<accession>A0A233RC09</accession>
<dbReference type="Pfam" id="PF00892">
    <property type="entry name" value="EamA"/>
    <property type="match status" value="2"/>
</dbReference>
<proteinExistence type="predicted"/>
<keyword evidence="2" id="KW-1003">Cell membrane</keyword>
<sequence length="298" mass="31100">MPFSYDFLALAAAACWAVSSLLSASAARHLGAFAYSRWRMFCVSLMLWAAALVTGGWASLDSPALGVMAASGLIGIFIGDTALYAAMNRLGPRRASVLFATHALFSVVLGYALFDERIGGQALAGGVLLVGGVMTAIFFGKRSGEGHAWEQDNGSPWPGIALGLLSALCQSVATLMVKPVMEGNVDPVAASAVRMTTAFAAHLALLWCGLAVAKPLQRINWPVFGMVALNAFLAMGVGMTLILLALRHGEVGMVAMLSSVSPVLVLPLLWLVMKRRPAGGAWIGALATVIGTALIVTR</sequence>
<feature type="domain" description="EamA" evidence="7">
    <location>
        <begin position="158"/>
        <end position="297"/>
    </location>
</feature>
<dbReference type="OrthoDB" id="7841315at2"/>
<feature type="transmembrane region" description="Helical" evidence="6">
    <location>
        <begin position="36"/>
        <end position="58"/>
    </location>
</feature>
<evidence type="ECO:0000256" key="5">
    <source>
        <dbReference type="ARBA" id="ARBA00023136"/>
    </source>
</evidence>
<keyword evidence="5 6" id="KW-0472">Membrane</keyword>
<evidence type="ECO:0000313" key="9">
    <source>
        <dbReference type="Proteomes" id="UP000242757"/>
    </source>
</evidence>
<dbReference type="SUPFAM" id="SSF103481">
    <property type="entry name" value="Multidrug resistance efflux transporter EmrE"/>
    <property type="match status" value="2"/>
</dbReference>
<reference evidence="8 9" key="1">
    <citation type="submission" date="2017-08" db="EMBL/GenBank/DDBJ databases">
        <title>A Genome Sequence of Oceanimonas doudoroffii ATCC 27123T.</title>
        <authorList>
            <person name="Brennan M.A."/>
            <person name="Maclea K.S."/>
            <person name="Mcclelland W.D."/>
            <person name="Trachtenberg A.M."/>
        </authorList>
    </citation>
    <scope>NUCLEOTIDE SEQUENCE [LARGE SCALE GENOMIC DNA]</scope>
    <source>
        <strain evidence="8 9">ATCC 27123</strain>
    </source>
</reference>
<comment type="caution">
    <text evidence="8">The sequence shown here is derived from an EMBL/GenBank/DDBJ whole genome shotgun (WGS) entry which is preliminary data.</text>
</comment>
<dbReference type="EMBL" id="NBIM01000006">
    <property type="protein sequence ID" value="OXY80930.1"/>
    <property type="molecule type" value="Genomic_DNA"/>
</dbReference>
<dbReference type="InterPro" id="IPR050638">
    <property type="entry name" value="AA-Vitamin_Transporters"/>
</dbReference>
<feature type="transmembrane region" description="Helical" evidence="6">
    <location>
        <begin position="192"/>
        <end position="213"/>
    </location>
</feature>
<feature type="transmembrane region" description="Helical" evidence="6">
    <location>
        <begin position="121"/>
        <end position="140"/>
    </location>
</feature>
<name>A0A233RC09_9GAMM</name>
<evidence type="ECO:0000256" key="3">
    <source>
        <dbReference type="ARBA" id="ARBA00022692"/>
    </source>
</evidence>
<keyword evidence="3 6" id="KW-0812">Transmembrane</keyword>
<dbReference type="InterPro" id="IPR037185">
    <property type="entry name" value="EmrE-like"/>
</dbReference>
<evidence type="ECO:0000259" key="7">
    <source>
        <dbReference type="Pfam" id="PF00892"/>
    </source>
</evidence>
<evidence type="ECO:0000313" key="8">
    <source>
        <dbReference type="EMBL" id="OXY80930.1"/>
    </source>
</evidence>
<protein>
    <submittedName>
        <fullName evidence="8">EamA family transporter</fullName>
    </submittedName>
</protein>
<feature type="transmembrane region" description="Helical" evidence="6">
    <location>
        <begin position="97"/>
        <end position="114"/>
    </location>
</feature>
<feature type="transmembrane region" description="Helical" evidence="6">
    <location>
        <begin position="219"/>
        <end position="246"/>
    </location>
</feature>
<dbReference type="AlphaFoldDB" id="A0A233RC09"/>
<evidence type="ECO:0000256" key="1">
    <source>
        <dbReference type="ARBA" id="ARBA00004651"/>
    </source>
</evidence>
<gene>
    <name evidence="8" type="ORF">B6S08_14470</name>
</gene>
<evidence type="ECO:0000256" key="4">
    <source>
        <dbReference type="ARBA" id="ARBA00022989"/>
    </source>
</evidence>
<comment type="subcellular location">
    <subcellularLocation>
        <location evidence="1">Cell membrane</location>
        <topology evidence="1">Multi-pass membrane protein</topology>
    </subcellularLocation>
</comment>
<dbReference type="PANTHER" id="PTHR32322:SF18">
    <property type="entry name" value="S-ADENOSYLMETHIONINE_S-ADENOSYLHOMOCYSTEINE TRANSPORTER"/>
    <property type="match status" value="1"/>
</dbReference>
<feature type="transmembrane region" description="Helical" evidence="6">
    <location>
        <begin position="279"/>
        <end position="297"/>
    </location>
</feature>
<evidence type="ECO:0000256" key="2">
    <source>
        <dbReference type="ARBA" id="ARBA00022475"/>
    </source>
</evidence>
<dbReference type="PANTHER" id="PTHR32322">
    <property type="entry name" value="INNER MEMBRANE TRANSPORTER"/>
    <property type="match status" value="1"/>
</dbReference>
<keyword evidence="9" id="KW-1185">Reference proteome</keyword>
<dbReference type="GO" id="GO:0005886">
    <property type="term" value="C:plasma membrane"/>
    <property type="evidence" value="ECO:0007669"/>
    <property type="project" value="UniProtKB-SubCell"/>
</dbReference>
<dbReference type="RefSeq" id="WP_094201520.1">
    <property type="nucleotide sequence ID" value="NZ_NBIM01000006.1"/>
</dbReference>
<feature type="transmembrane region" description="Helical" evidence="6">
    <location>
        <begin position="65"/>
        <end position="85"/>
    </location>
</feature>
<feature type="transmembrane region" description="Helical" evidence="6">
    <location>
        <begin position="253"/>
        <end position="273"/>
    </location>
</feature>
<dbReference type="Proteomes" id="UP000242757">
    <property type="component" value="Unassembled WGS sequence"/>
</dbReference>
<organism evidence="8 9">
    <name type="scientific">Oceanimonas doudoroffii</name>
    <dbReference type="NCBI Taxonomy" id="84158"/>
    <lineage>
        <taxon>Bacteria</taxon>
        <taxon>Pseudomonadati</taxon>
        <taxon>Pseudomonadota</taxon>
        <taxon>Gammaproteobacteria</taxon>
        <taxon>Aeromonadales</taxon>
        <taxon>Aeromonadaceae</taxon>
        <taxon>Oceanimonas</taxon>
    </lineage>
</organism>
<keyword evidence="4 6" id="KW-1133">Transmembrane helix</keyword>
<evidence type="ECO:0000256" key="6">
    <source>
        <dbReference type="SAM" id="Phobius"/>
    </source>
</evidence>
<dbReference type="InterPro" id="IPR000620">
    <property type="entry name" value="EamA_dom"/>
</dbReference>
<feature type="transmembrane region" description="Helical" evidence="6">
    <location>
        <begin position="160"/>
        <end position="180"/>
    </location>
</feature>
<feature type="domain" description="EamA" evidence="7">
    <location>
        <begin position="5"/>
        <end position="135"/>
    </location>
</feature>